<reference evidence="4" key="1">
    <citation type="submission" date="2004-02" db="EMBL/GenBank/DDBJ databases">
        <authorList>
            <consortium name="DOE Joint Genome Institute"/>
        </authorList>
    </citation>
    <scope>NUCLEOTIDE SEQUENCE [LARGE SCALE GENOMIC DNA]</scope>
    <source>
        <strain evidence="4">WH 8501</strain>
    </source>
</reference>
<evidence type="ECO:0000313" key="5">
    <source>
        <dbReference type="Proteomes" id="UP000003922"/>
    </source>
</evidence>
<comment type="subcellular location">
    <subcellularLocation>
        <location evidence="1">Cell membrane</location>
    </subcellularLocation>
</comment>
<dbReference type="Proteomes" id="UP000003922">
    <property type="component" value="Unassembled WGS sequence"/>
</dbReference>
<dbReference type="PANTHER" id="PTHR30460">
    <property type="entry name" value="MODERATE CONDUCTANCE MECHANOSENSITIVE CHANNEL YBIO"/>
    <property type="match status" value="1"/>
</dbReference>
<dbReference type="InterPro" id="IPR011066">
    <property type="entry name" value="MscS_channel_C_sf"/>
</dbReference>
<name>Q4C9S4_CROWT</name>
<keyword evidence="5" id="KW-1185">Reference proteome</keyword>
<dbReference type="GO" id="GO:0005886">
    <property type="term" value="C:plasma membrane"/>
    <property type="evidence" value="ECO:0007669"/>
    <property type="project" value="UniProtKB-SubCell"/>
</dbReference>
<dbReference type="SUPFAM" id="SSF82689">
    <property type="entry name" value="Mechanosensitive channel protein MscS (YggB), C-terminal domain"/>
    <property type="match status" value="1"/>
</dbReference>
<dbReference type="KEGG" id="cwa:CwatDRAFT_6507"/>
<dbReference type="AlphaFoldDB" id="Q4C9S4"/>
<dbReference type="GO" id="GO:0008381">
    <property type="term" value="F:mechanosensitive monoatomic ion channel activity"/>
    <property type="evidence" value="ECO:0007669"/>
    <property type="project" value="InterPro"/>
</dbReference>
<dbReference type="EMBL" id="AADV02000001">
    <property type="protein sequence ID" value="EAM53212.1"/>
    <property type="molecule type" value="Genomic_DNA"/>
</dbReference>
<accession>Q4C9S4</accession>
<keyword evidence="2" id="KW-1003">Cell membrane</keyword>
<organism evidence="4 5">
    <name type="scientific">Crocosphaera watsonii WH 8501</name>
    <dbReference type="NCBI Taxonomy" id="165597"/>
    <lineage>
        <taxon>Bacteria</taxon>
        <taxon>Bacillati</taxon>
        <taxon>Cyanobacteriota</taxon>
        <taxon>Cyanophyceae</taxon>
        <taxon>Oscillatoriophycideae</taxon>
        <taxon>Chroococcales</taxon>
        <taxon>Aphanothecaceae</taxon>
        <taxon>Crocosphaera</taxon>
    </lineage>
</organism>
<proteinExistence type="predicted"/>
<protein>
    <recommendedName>
        <fullName evidence="3">Mechanosensitive ion channel MscS C-terminal domain-containing protein</fullName>
    </recommendedName>
</protein>
<keyword evidence="2" id="KW-0472">Membrane</keyword>
<dbReference type="Gene3D" id="3.30.70.100">
    <property type="match status" value="1"/>
</dbReference>
<evidence type="ECO:0000256" key="2">
    <source>
        <dbReference type="ARBA" id="ARBA00022475"/>
    </source>
</evidence>
<reference evidence="4" key="3">
    <citation type="submission" date="2016-12" db="EMBL/GenBank/DDBJ databases">
        <title>Annotation of the draft genome assembly of Crocosphaera watsonii WH 8501.</title>
        <authorList>
            <consortium name="US DOE Joint Genome Institute (JGI-ORNL)"/>
            <person name="Larimer F."/>
            <person name="Land M."/>
        </authorList>
    </citation>
    <scope>NUCLEOTIDE SEQUENCE</scope>
    <source>
        <strain evidence="4">WH 8501</strain>
    </source>
</reference>
<dbReference type="InterPro" id="IPR049278">
    <property type="entry name" value="MS_channel_C"/>
</dbReference>
<evidence type="ECO:0000259" key="3">
    <source>
        <dbReference type="Pfam" id="PF21082"/>
    </source>
</evidence>
<gene>
    <name evidence="4" type="ORF">CwatDRAFT_6507</name>
</gene>
<reference evidence="4" key="2">
    <citation type="submission" date="2005-06" db="EMBL/GenBank/DDBJ databases">
        <title>Sequencing of the draft genome and assembly of Crocosphaera watsonii WH 8501.</title>
        <authorList>
            <consortium name="US DOE Joint Genome Institute (JGI-PGF)"/>
            <person name="Copeland A."/>
            <person name="Lucas S."/>
            <person name="Lapidus A."/>
            <person name="Barry K."/>
            <person name="Detter C."/>
            <person name="Glavina T."/>
            <person name="Hammon N."/>
            <person name="Israni S."/>
            <person name="Pitluck S."/>
            <person name="Richardson P."/>
        </authorList>
    </citation>
    <scope>NUCLEOTIDE SEQUENCE [LARGE SCALE GENOMIC DNA]</scope>
    <source>
        <strain evidence="4">WH 8501</strain>
    </source>
</reference>
<feature type="domain" description="Mechanosensitive ion channel MscS C-terminal" evidence="3">
    <location>
        <begin position="20"/>
        <end position="52"/>
    </location>
</feature>
<dbReference type="RefSeq" id="WP_007303514.1">
    <property type="nucleotide sequence ID" value="NZ_AADV02000001.1"/>
</dbReference>
<sequence>MHSLGWSLFIYNNFEQRGLIIRVWIKTKPLKQWLVSREFRRRLKMEFDKQGLPLPVPQQKIWFTNGNMKNNDPSDHLVV</sequence>
<dbReference type="InterPro" id="IPR045276">
    <property type="entry name" value="YbiO_bact"/>
</dbReference>
<dbReference type="Pfam" id="PF21082">
    <property type="entry name" value="MS_channel_3rd"/>
    <property type="match status" value="1"/>
</dbReference>
<comment type="caution">
    <text evidence="4">The sequence shown here is derived from an EMBL/GenBank/DDBJ whole genome shotgun (WGS) entry which is preliminary data.</text>
</comment>
<evidence type="ECO:0000256" key="1">
    <source>
        <dbReference type="ARBA" id="ARBA00004236"/>
    </source>
</evidence>
<evidence type="ECO:0000313" key="4">
    <source>
        <dbReference type="EMBL" id="EAM53212.1"/>
    </source>
</evidence>
<dbReference type="PANTHER" id="PTHR30460:SF0">
    <property type="entry name" value="MODERATE CONDUCTANCE MECHANOSENSITIVE CHANNEL YBIO"/>
    <property type="match status" value="1"/>
</dbReference>